<dbReference type="SMART" id="SM00267">
    <property type="entry name" value="GGDEF"/>
    <property type="match status" value="1"/>
</dbReference>
<evidence type="ECO:0000256" key="2">
    <source>
        <dbReference type="ARBA" id="ARBA00012528"/>
    </source>
</evidence>
<keyword evidence="4" id="KW-0597">Phosphoprotein</keyword>
<evidence type="ECO:0000313" key="8">
    <source>
        <dbReference type="Proteomes" id="UP001333710"/>
    </source>
</evidence>
<dbReference type="GO" id="GO:0005886">
    <property type="term" value="C:plasma membrane"/>
    <property type="evidence" value="ECO:0007669"/>
    <property type="project" value="TreeGrafter"/>
</dbReference>
<name>A0AA48I5F4_9ALTE</name>
<dbReference type="InterPro" id="IPR029787">
    <property type="entry name" value="Nucleotide_cyclase"/>
</dbReference>
<dbReference type="PANTHER" id="PTHR45138">
    <property type="entry name" value="REGULATORY COMPONENTS OF SENSORY TRANSDUCTION SYSTEM"/>
    <property type="match status" value="1"/>
</dbReference>
<dbReference type="FunFam" id="3.30.70.270:FF:000001">
    <property type="entry name" value="Diguanylate cyclase domain protein"/>
    <property type="match status" value="1"/>
</dbReference>
<dbReference type="GO" id="GO:0052621">
    <property type="term" value="F:diguanylate cyclase activity"/>
    <property type="evidence" value="ECO:0007669"/>
    <property type="project" value="UniProtKB-EC"/>
</dbReference>
<dbReference type="Gene3D" id="3.30.70.270">
    <property type="match status" value="1"/>
</dbReference>
<evidence type="ECO:0000259" key="5">
    <source>
        <dbReference type="PROSITE" id="PS50110"/>
    </source>
</evidence>
<accession>A0AA48I5F4</accession>
<dbReference type="InterPro" id="IPR000160">
    <property type="entry name" value="GGDEF_dom"/>
</dbReference>
<reference evidence="7" key="1">
    <citation type="submission" date="2023-01" db="EMBL/GenBank/DDBJ databases">
        <title>Complete genome sequence of Planctobacterium marinum strain Dej080120_11.</title>
        <authorList>
            <person name="Ueki S."/>
            <person name="Maruyama F."/>
        </authorList>
    </citation>
    <scope>NUCLEOTIDE SEQUENCE</scope>
    <source>
        <strain evidence="7">Dej080120_11</strain>
    </source>
</reference>
<evidence type="ECO:0000259" key="6">
    <source>
        <dbReference type="PROSITE" id="PS50887"/>
    </source>
</evidence>
<proteinExistence type="predicted"/>
<dbReference type="Proteomes" id="UP001333710">
    <property type="component" value="Chromosome"/>
</dbReference>
<dbReference type="InterPro" id="IPR011006">
    <property type="entry name" value="CheY-like_superfamily"/>
</dbReference>
<dbReference type="SMART" id="SM00448">
    <property type="entry name" value="REC"/>
    <property type="match status" value="1"/>
</dbReference>
<dbReference type="SUPFAM" id="SSF52172">
    <property type="entry name" value="CheY-like"/>
    <property type="match status" value="1"/>
</dbReference>
<dbReference type="PROSITE" id="PS50887">
    <property type="entry name" value="GGDEF"/>
    <property type="match status" value="1"/>
</dbReference>
<dbReference type="CDD" id="cd01949">
    <property type="entry name" value="GGDEF"/>
    <property type="match status" value="1"/>
</dbReference>
<evidence type="ECO:0000256" key="1">
    <source>
        <dbReference type="ARBA" id="ARBA00001946"/>
    </source>
</evidence>
<dbReference type="SUPFAM" id="SSF55073">
    <property type="entry name" value="Nucleotide cyclase"/>
    <property type="match status" value="1"/>
</dbReference>
<dbReference type="PANTHER" id="PTHR45138:SF9">
    <property type="entry name" value="DIGUANYLATE CYCLASE DGCM-RELATED"/>
    <property type="match status" value="1"/>
</dbReference>
<dbReference type="RefSeq" id="WP_338292285.1">
    <property type="nucleotide sequence ID" value="NZ_AP027272.1"/>
</dbReference>
<dbReference type="InterPro" id="IPR043128">
    <property type="entry name" value="Rev_trsase/Diguanyl_cyclase"/>
</dbReference>
<dbReference type="InterPro" id="IPR050469">
    <property type="entry name" value="Diguanylate_Cyclase"/>
</dbReference>
<sequence>MSDQASSEKQTVLVVDDAISNIKMLGEILREDCDISFATNGKSALSQALKLTPDLILLDVVMPDMDGYEVCQHLKQNPATTDIPVIFITALDSIEDEEKGLEMGAIDYIAKPFHPPIVKMRVRNHLELVRHRKKLNMLSTTDGLTGIANRRRFDDLLHKEWRRALREEEPLSILMIDIDNFKRYNDLYGHLKGDECLKHVATILQNRFKRETDILARYGGEEFAAVLPNTELAGAQQFALQLMEAIEKESIVHENNGEFNIVTLSMGVTALIPDNNIELSDALSFSDGCLYEAKNAGRNQCIARLFPGSQ</sequence>
<dbReference type="NCBIfam" id="TIGR00254">
    <property type="entry name" value="GGDEF"/>
    <property type="match status" value="1"/>
</dbReference>
<dbReference type="GO" id="GO:1902201">
    <property type="term" value="P:negative regulation of bacterial-type flagellum-dependent cell motility"/>
    <property type="evidence" value="ECO:0007669"/>
    <property type="project" value="TreeGrafter"/>
</dbReference>
<dbReference type="GO" id="GO:0043709">
    <property type="term" value="P:cell adhesion involved in single-species biofilm formation"/>
    <property type="evidence" value="ECO:0007669"/>
    <property type="project" value="TreeGrafter"/>
</dbReference>
<evidence type="ECO:0000313" key="7">
    <source>
        <dbReference type="EMBL" id="BDX06255.1"/>
    </source>
</evidence>
<dbReference type="Pfam" id="PF00072">
    <property type="entry name" value="Response_reg"/>
    <property type="match status" value="1"/>
</dbReference>
<protein>
    <recommendedName>
        <fullName evidence="2">diguanylate cyclase</fullName>
        <ecNumber evidence="2">2.7.7.65</ecNumber>
    </recommendedName>
</protein>
<organism evidence="7 8">
    <name type="scientific">Planctobacterium marinum</name>
    <dbReference type="NCBI Taxonomy" id="1631968"/>
    <lineage>
        <taxon>Bacteria</taxon>
        <taxon>Pseudomonadati</taxon>
        <taxon>Pseudomonadota</taxon>
        <taxon>Gammaproteobacteria</taxon>
        <taxon>Alteromonadales</taxon>
        <taxon>Alteromonadaceae</taxon>
        <taxon>Planctobacterium</taxon>
    </lineage>
</organism>
<feature type="domain" description="Response regulatory" evidence="5">
    <location>
        <begin position="11"/>
        <end position="126"/>
    </location>
</feature>
<evidence type="ECO:0000256" key="4">
    <source>
        <dbReference type="PROSITE-ProRule" id="PRU00169"/>
    </source>
</evidence>
<dbReference type="CDD" id="cd19920">
    <property type="entry name" value="REC_PA4781-like"/>
    <property type="match status" value="1"/>
</dbReference>
<dbReference type="EMBL" id="AP027272">
    <property type="protein sequence ID" value="BDX06255.1"/>
    <property type="molecule type" value="Genomic_DNA"/>
</dbReference>
<comment type="catalytic activity">
    <reaction evidence="3">
        <text>2 GTP = 3',3'-c-di-GMP + 2 diphosphate</text>
        <dbReference type="Rhea" id="RHEA:24898"/>
        <dbReference type="ChEBI" id="CHEBI:33019"/>
        <dbReference type="ChEBI" id="CHEBI:37565"/>
        <dbReference type="ChEBI" id="CHEBI:58805"/>
        <dbReference type="EC" id="2.7.7.65"/>
    </reaction>
</comment>
<dbReference type="KEGG" id="pmaw:MACH26_17760"/>
<feature type="domain" description="GGDEF" evidence="6">
    <location>
        <begin position="169"/>
        <end position="306"/>
    </location>
</feature>
<dbReference type="Gene3D" id="3.40.50.2300">
    <property type="match status" value="1"/>
</dbReference>
<evidence type="ECO:0000256" key="3">
    <source>
        <dbReference type="ARBA" id="ARBA00034247"/>
    </source>
</evidence>
<dbReference type="GO" id="GO:0000160">
    <property type="term" value="P:phosphorelay signal transduction system"/>
    <property type="evidence" value="ECO:0007669"/>
    <property type="project" value="InterPro"/>
</dbReference>
<keyword evidence="8" id="KW-1185">Reference proteome</keyword>
<feature type="modified residue" description="4-aspartylphosphate" evidence="4">
    <location>
        <position position="59"/>
    </location>
</feature>
<dbReference type="InterPro" id="IPR001789">
    <property type="entry name" value="Sig_transdc_resp-reg_receiver"/>
</dbReference>
<dbReference type="EC" id="2.7.7.65" evidence="2"/>
<comment type="cofactor">
    <cofactor evidence="1">
        <name>Mg(2+)</name>
        <dbReference type="ChEBI" id="CHEBI:18420"/>
    </cofactor>
</comment>
<gene>
    <name evidence="7" type="ORF">MACH26_17760</name>
</gene>
<dbReference type="AlphaFoldDB" id="A0AA48I5F4"/>
<dbReference type="Pfam" id="PF00990">
    <property type="entry name" value="GGDEF"/>
    <property type="match status" value="1"/>
</dbReference>
<dbReference type="PROSITE" id="PS50110">
    <property type="entry name" value="RESPONSE_REGULATORY"/>
    <property type="match status" value="1"/>
</dbReference>